<dbReference type="SUPFAM" id="SSF48576">
    <property type="entry name" value="Terpenoid synthases"/>
    <property type="match status" value="1"/>
</dbReference>
<gene>
    <name evidence="1" type="ORF">PFICI_07334</name>
</gene>
<reference evidence="2" key="1">
    <citation type="journal article" date="2015" name="BMC Genomics">
        <title>Genomic and transcriptomic analysis of the endophytic fungus Pestalotiopsis fici reveals its lifestyle and high potential for synthesis of natural products.</title>
        <authorList>
            <person name="Wang X."/>
            <person name="Zhang X."/>
            <person name="Liu L."/>
            <person name="Xiang M."/>
            <person name="Wang W."/>
            <person name="Sun X."/>
            <person name="Che Y."/>
            <person name="Guo L."/>
            <person name="Liu G."/>
            <person name="Guo L."/>
            <person name="Wang C."/>
            <person name="Yin W.B."/>
            <person name="Stadler M."/>
            <person name="Zhang X."/>
            <person name="Liu X."/>
        </authorList>
    </citation>
    <scope>NUCLEOTIDE SEQUENCE [LARGE SCALE GENOMIC DNA]</scope>
    <source>
        <strain evidence="2">W106-1 / CGMCC3.15140</strain>
    </source>
</reference>
<dbReference type="STRING" id="1229662.W3X157"/>
<dbReference type="RefSeq" id="XP_007834106.1">
    <property type="nucleotide sequence ID" value="XM_007835915.1"/>
</dbReference>
<keyword evidence="2" id="KW-1185">Reference proteome</keyword>
<dbReference type="AlphaFoldDB" id="W3X157"/>
<dbReference type="OrthoDB" id="6921389at2759"/>
<dbReference type="HOGENOM" id="CLU_544115_0_0_1"/>
<evidence type="ECO:0000313" key="2">
    <source>
        <dbReference type="Proteomes" id="UP000030651"/>
    </source>
</evidence>
<dbReference type="InParanoid" id="W3X157"/>
<evidence type="ECO:0000313" key="1">
    <source>
        <dbReference type="EMBL" id="ETS79805.1"/>
    </source>
</evidence>
<name>W3X157_PESFW</name>
<accession>W3X157</accession>
<dbReference type="eggNOG" id="KOG0777">
    <property type="taxonomic scope" value="Eukaryota"/>
</dbReference>
<dbReference type="KEGG" id="pfy:PFICI_07334"/>
<organism evidence="1 2">
    <name type="scientific">Pestalotiopsis fici (strain W106-1 / CGMCC3.15140)</name>
    <dbReference type="NCBI Taxonomy" id="1229662"/>
    <lineage>
        <taxon>Eukaryota</taxon>
        <taxon>Fungi</taxon>
        <taxon>Dikarya</taxon>
        <taxon>Ascomycota</taxon>
        <taxon>Pezizomycotina</taxon>
        <taxon>Sordariomycetes</taxon>
        <taxon>Xylariomycetidae</taxon>
        <taxon>Amphisphaeriales</taxon>
        <taxon>Sporocadaceae</taxon>
        <taxon>Pestalotiopsis</taxon>
    </lineage>
</organism>
<dbReference type="InterPro" id="IPR008949">
    <property type="entry name" value="Isoprenoid_synthase_dom_sf"/>
</dbReference>
<proteinExistence type="predicted"/>
<dbReference type="Gene3D" id="1.10.600.10">
    <property type="entry name" value="Farnesyl Diphosphate Synthase"/>
    <property type="match status" value="1"/>
</dbReference>
<dbReference type="Proteomes" id="UP000030651">
    <property type="component" value="Unassembled WGS sequence"/>
</dbReference>
<dbReference type="Pfam" id="PF19086">
    <property type="entry name" value="Terpene_syn_C_2"/>
    <property type="match status" value="1"/>
</dbReference>
<sequence>MEPVYSKELDDELYPRNSLSCDIPVRIHRNSQRVIRGARKAQADWSALVTPSNNFKGIIGDLFSFIEVTVPECLPDRLEITSYVVEFAYLGDDTLEKYLAAKNNRAESQMLQTFGAEFDPDSKLKEDAQKQLQSQIFSKMAAIDLQRATVAMKSWATFIQQAKNIRKESFQTLQEYIPARIIDVGESIWFGMLTFAMGLTIPDDEYELCRSLARPAYTAMGLTNDLFSWEMERDMAERLGQDHVFNAVYIIMNEHSVNEDVAKAICAKEVIKLIEDFKRNVSKIKDNTMFSKDLRVYTEALLYSYSGNLAWSPATDFFRANDALRAKEFAAFVTSVVALKMASNKDDREQLDDVWERLKSNEAVSKKTLNWIENPAEEGLRSREIGDQIELPIRQVALAAGAPHPLGDGANPEASFSSAKQNATVFSAKFGEKKIFALELRTVTTPWLRRRRLLLKDDGLEFDPLRLAGDGSPAAYLCKPIVAQDLVLDYFDEVDIEDLIE</sequence>
<dbReference type="GeneID" id="19272347"/>
<evidence type="ECO:0008006" key="3">
    <source>
        <dbReference type="Google" id="ProtNLM"/>
    </source>
</evidence>
<dbReference type="EMBL" id="KI912113">
    <property type="protein sequence ID" value="ETS79805.1"/>
    <property type="molecule type" value="Genomic_DNA"/>
</dbReference>
<protein>
    <recommendedName>
        <fullName evidence="3">Terpene synthase</fullName>
    </recommendedName>
</protein>